<name>F0QBP4_PARA1</name>
<gene>
    <name evidence="2" type="ordered locus">Acav_3502</name>
</gene>
<dbReference type="Pfam" id="PF14301">
    <property type="entry name" value="DUF4376"/>
    <property type="match status" value="1"/>
</dbReference>
<evidence type="ECO:0000313" key="2">
    <source>
        <dbReference type="EMBL" id="ADX47403.1"/>
    </source>
</evidence>
<dbReference type="EMBL" id="CP002521">
    <property type="protein sequence ID" value="ADX47403.1"/>
    <property type="molecule type" value="Genomic_DNA"/>
</dbReference>
<sequence>MSMEDVVAEEQAAGVIAVIGDGYQGHGPYRTVGQGEQPLHDPLTEFIVPLAPEADEDGNWVQGYEVRSMSAGDIEQALQADKARLMAAATARRRAAEAGGLTLADGKRLGTSIEDQNRITGLVANAEIAGLVSLDFKSESGWITLSVGDLHTAAAAMVTHVQACFSAERKHHEAIAALQNRADAARYDIEAGWPI</sequence>
<evidence type="ECO:0000313" key="3">
    <source>
        <dbReference type="Proteomes" id="UP000002482"/>
    </source>
</evidence>
<protein>
    <recommendedName>
        <fullName evidence="1">DUF4376 domain-containing protein</fullName>
    </recommendedName>
</protein>
<dbReference type="HOGENOM" id="CLU_1507580_0_0_4"/>
<organism evidence="2 3">
    <name type="scientific">Paracidovorax avenae (strain ATCC 19860 / DSM 7227 / CCUG 15838 / JCM 20985 / LMG 2117 / NCPPB 1011)</name>
    <name type="common">Acidovorax avenae</name>
    <dbReference type="NCBI Taxonomy" id="643561"/>
    <lineage>
        <taxon>Bacteria</taxon>
        <taxon>Pseudomonadati</taxon>
        <taxon>Pseudomonadota</taxon>
        <taxon>Betaproteobacteria</taxon>
        <taxon>Burkholderiales</taxon>
        <taxon>Comamonadaceae</taxon>
        <taxon>Paracidovorax</taxon>
    </lineage>
</organism>
<feature type="domain" description="DUF4376" evidence="1">
    <location>
        <begin position="81"/>
        <end position="189"/>
    </location>
</feature>
<dbReference type="AlphaFoldDB" id="F0QBP4"/>
<proteinExistence type="predicted"/>
<dbReference type="Proteomes" id="UP000002482">
    <property type="component" value="Chromosome"/>
</dbReference>
<reference evidence="2" key="1">
    <citation type="submission" date="2011-02" db="EMBL/GenBank/DDBJ databases">
        <title>Complete sequence of Acidovorax avenae subsp. avenae ATCC 19860.</title>
        <authorList>
            <consortium name="US DOE Joint Genome Institute"/>
            <person name="Lucas S."/>
            <person name="Copeland A."/>
            <person name="Lapidus A."/>
            <person name="Cheng J.-F."/>
            <person name="Goodwin L."/>
            <person name="Pitluck S."/>
            <person name="Chertkov O."/>
            <person name="Held B."/>
            <person name="Detter J.C."/>
            <person name="Han C."/>
            <person name="Tapia R."/>
            <person name="Land M."/>
            <person name="Hauser L."/>
            <person name="Kyrpides N."/>
            <person name="Ivanova N."/>
            <person name="Ovchinnikova G."/>
            <person name="Pagani I."/>
            <person name="Gordon S."/>
            <person name="Woyke T."/>
        </authorList>
    </citation>
    <scope>NUCLEOTIDE SEQUENCE</scope>
    <source>
        <strain evidence="2">ATCC 19860</strain>
    </source>
</reference>
<accession>F0QBP4</accession>
<keyword evidence="3" id="KW-1185">Reference proteome</keyword>
<dbReference type="KEGG" id="aaa:Acav_3502"/>
<evidence type="ECO:0000259" key="1">
    <source>
        <dbReference type="Pfam" id="PF14301"/>
    </source>
</evidence>
<dbReference type="InterPro" id="IPR025484">
    <property type="entry name" value="DUF4376"/>
</dbReference>